<evidence type="ECO:0000256" key="1">
    <source>
        <dbReference type="ARBA" id="ARBA00008769"/>
    </source>
</evidence>
<sequence length="488" mass="51137">MTARRNRSGIGPARAGLASCMLLAGAVSTADAQDTRSLPGTPDQPANDTAATPAPPGASAVQGDLMTRSALLGDPWGIRSSLAARGVSIGLTETSEVLGNATGGLRTGAIYEGLAAATLGIDTGKLLGLTGGTISVSSYQLHGRGLSANNLDNLSTVSSIEAGRSFRLFEAWYEQSLFGGNATVRIGQQAVDQEFLISQYGTLFINSQFGWPTLPGIDLPSGANAYPLGTPGIRLKLQPTEALTALVAAYNGRPGGEGSGDPQKRDADGTSFELDDGVFVVGELQLAINQGKDRHGLPGTYKIGAYYNSNAFADQETDNHGRSLADPDSNGNALLHRRDWGIYAVMDQLLWQHGSGADKGIGLFGRIVGTRGDRNLVSLYAEGGLSWKGMLPSRPDDSLGMAVGYTKISGRARQLDRDTAFFSGSAYPVRDAETVIELTYQAPVTPWLSLQPDAQYVIHPGGGLPDPDDAGRRIGDEAVVGLRATIAF</sequence>
<dbReference type="EMBL" id="CP053708">
    <property type="protein sequence ID" value="QKE92050.1"/>
    <property type="molecule type" value="Genomic_DNA"/>
</dbReference>
<protein>
    <submittedName>
        <fullName evidence="4">Carbohydrate porin</fullName>
    </submittedName>
</protein>
<dbReference type="PANTHER" id="PTHR37944">
    <property type="entry name" value="PORIN B"/>
    <property type="match status" value="1"/>
</dbReference>
<accession>A0A6M8HUR4</accession>
<dbReference type="KEGG" id="lck:HN018_20215"/>
<evidence type="ECO:0000313" key="5">
    <source>
        <dbReference type="Proteomes" id="UP000500767"/>
    </source>
</evidence>
<feature type="signal peptide" evidence="2">
    <location>
        <begin position="1"/>
        <end position="32"/>
    </location>
</feature>
<feature type="compositionally biased region" description="Low complexity" evidence="3">
    <location>
        <begin position="41"/>
        <end position="52"/>
    </location>
</feature>
<dbReference type="InterPro" id="IPR038673">
    <property type="entry name" value="OprB_sf"/>
</dbReference>
<evidence type="ECO:0000256" key="2">
    <source>
        <dbReference type="RuleBase" id="RU363072"/>
    </source>
</evidence>
<evidence type="ECO:0000256" key="3">
    <source>
        <dbReference type="SAM" id="MobiDB-lite"/>
    </source>
</evidence>
<dbReference type="AlphaFoldDB" id="A0A6M8HUR4"/>
<dbReference type="GO" id="GO:0016020">
    <property type="term" value="C:membrane"/>
    <property type="evidence" value="ECO:0007669"/>
    <property type="project" value="InterPro"/>
</dbReference>
<dbReference type="InterPro" id="IPR007049">
    <property type="entry name" value="Carb-sel_porin_OprB"/>
</dbReference>
<feature type="chain" id="PRO_5027165524" evidence="2">
    <location>
        <begin position="33"/>
        <end position="488"/>
    </location>
</feature>
<gene>
    <name evidence="4" type="ORF">HN018_20215</name>
</gene>
<keyword evidence="5" id="KW-1185">Reference proteome</keyword>
<dbReference type="PANTHER" id="PTHR37944:SF1">
    <property type="entry name" value="PORIN B"/>
    <property type="match status" value="1"/>
</dbReference>
<dbReference type="Pfam" id="PF04966">
    <property type="entry name" value="OprB"/>
    <property type="match status" value="1"/>
</dbReference>
<dbReference type="Proteomes" id="UP000500767">
    <property type="component" value="Chromosome"/>
</dbReference>
<dbReference type="RefSeq" id="WP_171833732.1">
    <property type="nucleotide sequence ID" value="NZ_CP053708.1"/>
</dbReference>
<evidence type="ECO:0000313" key="4">
    <source>
        <dbReference type="EMBL" id="QKE92050.1"/>
    </source>
</evidence>
<dbReference type="Gene3D" id="2.40.160.180">
    <property type="entry name" value="Carbohydrate-selective porin OprB"/>
    <property type="match status" value="1"/>
</dbReference>
<dbReference type="GO" id="GO:0008643">
    <property type="term" value="P:carbohydrate transport"/>
    <property type="evidence" value="ECO:0007669"/>
    <property type="project" value="InterPro"/>
</dbReference>
<name>A0A6M8HUR4_9PROT</name>
<keyword evidence="2" id="KW-0732">Signal</keyword>
<feature type="region of interest" description="Disordered" evidence="3">
    <location>
        <begin position="31"/>
        <end position="60"/>
    </location>
</feature>
<comment type="similarity">
    <text evidence="1 2">Belongs to the OprB family.</text>
</comment>
<proteinExistence type="inferred from homology"/>
<organism evidence="4 5">
    <name type="scientific">Lichenicola cladoniae</name>
    <dbReference type="NCBI Taxonomy" id="1484109"/>
    <lineage>
        <taxon>Bacteria</taxon>
        <taxon>Pseudomonadati</taxon>
        <taxon>Pseudomonadota</taxon>
        <taxon>Alphaproteobacteria</taxon>
        <taxon>Acetobacterales</taxon>
        <taxon>Acetobacteraceae</taxon>
        <taxon>Lichenicola</taxon>
    </lineage>
</organism>
<reference evidence="4 5" key="1">
    <citation type="journal article" date="2014" name="World J. Microbiol. Biotechnol.">
        <title>Biodiversity and physiological characteristics of Antarctic and Arctic lichens-associated bacteria.</title>
        <authorList>
            <person name="Lee Y.M."/>
            <person name="Kim E.H."/>
            <person name="Lee H.K."/>
            <person name="Hong S.G."/>
        </authorList>
    </citation>
    <scope>NUCLEOTIDE SEQUENCE [LARGE SCALE GENOMIC DNA]</scope>
    <source>
        <strain evidence="4 5">PAMC 26569</strain>
    </source>
</reference>
<dbReference type="GO" id="GO:0015288">
    <property type="term" value="F:porin activity"/>
    <property type="evidence" value="ECO:0007669"/>
    <property type="project" value="InterPro"/>
</dbReference>
<dbReference type="InterPro" id="IPR052932">
    <property type="entry name" value="OprB_Porin"/>
</dbReference>